<sequence length="678" mass="76909">MVSNMTILTDIQNHWAKPFIEALASRRILNGYPDGTFRPNNAVTRGEFAAIISAVFTQPIKRQYIYFADVSDSYWAKNGIKKAYEMGFLVGYPDKNFRPHQTIFKGDLLVALVNGLEIANQIKPDLIKELPNLYQDAALIPYYGINQIALGTRAGLIVNYPNLKILNYKVAATRGEVAAIIYQTLVFLGKAEAISSNYVVVPPVLPNTPINTLPNTVQVSHRREFRGAWLTTVWNSDWPSKAGLSVDTQKEELLNIIKKLQSLNFNALILQVRPEGDAVYASALEPWSAWISGTQGKAPQPFYDPLEFAIAECHKRNIEVHAWFNPYRAKTTTKSGINVNPHIAITNPEVVYQWGNQLWMDPGSKIVQDRAYNVIIDVTHRYDIDGIHLDDYFYPYPISGQDFPDQKTYAAYQKQGGKLSVADWRRENVNQMVLRLSQGIKQIKPYVKFGISPFGIYRPGEPAGISGLDAYNVLYADAKKWLQESWIDYIAPQLYWRTDQPKQSYEVLLKWWTEINTKKRHIYVGNNITSLDGKAWKNTEIGKQITISRNLVNNLSLGNIFFSMSSIIDNRENIADQFQSIYYSQPAIIPPMTWQNNQNNNLPVPPQDVKFVNGKLNWQPGNDQPVRSWTLYRQNGDTWIIQRILSAGTTFATVQPGTYAVSAVDRLGNESLGVMIEV</sequence>
<dbReference type="InterPro" id="IPR017853">
    <property type="entry name" value="GH"/>
</dbReference>
<proteinExistence type="predicted"/>
<dbReference type="EMBL" id="KP761740">
    <property type="protein sequence ID" value="ALT22088.1"/>
    <property type="molecule type" value="Genomic_DNA"/>
</dbReference>
<reference evidence="3" key="1">
    <citation type="journal article" date="2015" name="Proc. Natl. Acad. Sci. U.S.A.">
        <title>Antifungal activity improved by coproduction of cyclodextrins and anabaenolysins in Cyanobacteria.</title>
        <authorList>
            <person name="Shishido T.K."/>
            <person name="Jokela J."/>
            <person name="Kolehmainen C.T."/>
            <person name="Fewer D.P."/>
            <person name="Wahlsten M."/>
            <person name="Wang H."/>
            <person name="Rouhiainen L."/>
            <person name="Rizzi E."/>
            <person name="De Bellis G."/>
            <person name="Permi P."/>
            <person name="Sivonen K."/>
        </authorList>
    </citation>
    <scope>NUCLEOTIDE SEQUENCE</scope>
    <source>
        <strain evidence="3">XPORK15F</strain>
    </source>
</reference>
<dbReference type="SUPFAM" id="SSF51445">
    <property type="entry name" value="(Trans)glycosidases"/>
    <property type="match status" value="1"/>
</dbReference>
<dbReference type="Gene3D" id="3.20.20.80">
    <property type="entry name" value="Glycosidases"/>
    <property type="match status" value="1"/>
</dbReference>
<dbReference type="PANTHER" id="PTHR43405">
    <property type="entry name" value="GLYCOSYL HYDROLASE DIGH"/>
    <property type="match status" value="1"/>
</dbReference>
<dbReference type="AlphaFoldDB" id="A0A0U2SP88"/>
<protein>
    <submittedName>
        <fullName evidence="3">CamA</fullName>
    </submittedName>
</protein>
<evidence type="ECO:0000256" key="1">
    <source>
        <dbReference type="ARBA" id="ARBA00022729"/>
    </source>
</evidence>
<dbReference type="Pfam" id="PF02638">
    <property type="entry name" value="GHL10"/>
    <property type="match status" value="1"/>
</dbReference>
<dbReference type="PROSITE" id="PS51272">
    <property type="entry name" value="SLH"/>
    <property type="match status" value="3"/>
</dbReference>
<dbReference type="InterPro" id="IPR001119">
    <property type="entry name" value="SLH_dom"/>
</dbReference>
<gene>
    <name evidence="3" type="primary">camA</name>
</gene>
<feature type="domain" description="SLH" evidence="2">
    <location>
        <begin position="3"/>
        <end position="66"/>
    </location>
</feature>
<dbReference type="PANTHER" id="PTHR43405:SF1">
    <property type="entry name" value="GLYCOSYL HYDROLASE DIGH"/>
    <property type="match status" value="1"/>
</dbReference>
<accession>A0A0U2SP88</accession>
<feature type="domain" description="SLH" evidence="2">
    <location>
        <begin position="131"/>
        <end position="195"/>
    </location>
</feature>
<keyword evidence="1" id="KW-0732">Signal</keyword>
<feature type="domain" description="SLH" evidence="2">
    <location>
        <begin position="67"/>
        <end position="126"/>
    </location>
</feature>
<dbReference type="Pfam" id="PF00395">
    <property type="entry name" value="SLH"/>
    <property type="match status" value="2"/>
</dbReference>
<evidence type="ECO:0000313" key="3">
    <source>
        <dbReference type="EMBL" id="ALT22088.1"/>
    </source>
</evidence>
<organism evidence="3">
    <name type="scientific">Anabaena sp. XPORK15F</name>
    <dbReference type="NCBI Taxonomy" id="462641"/>
    <lineage>
        <taxon>Bacteria</taxon>
        <taxon>Bacillati</taxon>
        <taxon>Cyanobacteriota</taxon>
        <taxon>Cyanophyceae</taxon>
        <taxon>Nostocales</taxon>
        <taxon>Nostocaceae</taxon>
        <taxon>Anabaena</taxon>
    </lineage>
</organism>
<dbReference type="InterPro" id="IPR003790">
    <property type="entry name" value="GHL10"/>
</dbReference>
<evidence type="ECO:0000259" key="2">
    <source>
        <dbReference type="PROSITE" id="PS51272"/>
    </source>
</evidence>
<name>A0A0U2SP88_9NOST</name>
<dbReference type="InterPro" id="IPR052177">
    <property type="entry name" value="Divisome_Glycosyl_Hydrolase"/>
</dbReference>